<dbReference type="InterPro" id="IPR010285">
    <property type="entry name" value="DNA_helicase_pif1-like_DEAD"/>
</dbReference>
<keyword evidence="1" id="KW-0347">Helicase</keyword>
<keyword evidence="1" id="KW-0378">Hydrolase</keyword>
<evidence type="ECO:0000313" key="3">
    <source>
        <dbReference type="EMBL" id="KAK0417654.1"/>
    </source>
</evidence>
<dbReference type="GO" id="GO:0043139">
    <property type="term" value="F:5'-3' DNA helicase activity"/>
    <property type="evidence" value="ECO:0007669"/>
    <property type="project" value="UniProtKB-EC"/>
</dbReference>
<keyword evidence="1" id="KW-0227">DNA damage</keyword>
<keyword evidence="1" id="KW-0067">ATP-binding</keyword>
<feature type="domain" description="DNA helicase Pif1-like DEAD-box helicase" evidence="2">
    <location>
        <begin position="84"/>
        <end position="282"/>
    </location>
</feature>
<organism evidence="3 4">
    <name type="scientific">Steinernema hermaphroditum</name>
    <dbReference type="NCBI Taxonomy" id="289476"/>
    <lineage>
        <taxon>Eukaryota</taxon>
        <taxon>Metazoa</taxon>
        <taxon>Ecdysozoa</taxon>
        <taxon>Nematoda</taxon>
        <taxon>Chromadorea</taxon>
        <taxon>Rhabditida</taxon>
        <taxon>Tylenchina</taxon>
        <taxon>Panagrolaimomorpha</taxon>
        <taxon>Strongyloidoidea</taxon>
        <taxon>Steinernematidae</taxon>
        <taxon>Steinernema</taxon>
    </lineage>
</organism>
<dbReference type="InterPro" id="IPR027417">
    <property type="entry name" value="P-loop_NTPase"/>
</dbReference>
<dbReference type="EMBL" id="JAUCMV010000002">
    <property type="protein sequence ID" value="KAK0417654.1"/>
    <property type="molecule type" value="Genomic_DNA"/>
</dbReference>
<evidence type="ECO:0000259" key="2">
    <source>
        <dbReference type="Pfam" id="PF05970"/>
    </source>
</evidence>
<dbReference type="GO" id="GO:0005524">
    <property type="term" value="F:ATP binding"/>
    <property type="evidence" value="ECO:0007669"/>
    <property type="project" value="UniProtKB-KW"/>
</dbReference>
<comment type="catalytic activity">
    <reaction evidence="1">
        <text>ATP + H2O = ADP + phosphate + H(+)</text>
        <dbReference type="Rhea" id="RHEA:13065"/>
        <dbReference type="ChEBI" id="CHEBI:15377"/>
        <dbReference type="ChEBI" id="CHEBI:15378"/>
        <dbReference type="ChEBI" id="CHEBI:30616"/>
        <dbReference type="ChEBI" id="CHEBI:43474"/>
        <dbReference type="ChEBI" id="CHEBI:456216"/>
        <dbReference type="EC" id="5.6.2.3"/>
    </reaction>
</comment>
<dbReference type="GO" id="GO:0006310">
    <property type="term" value="P:DNA recombination"/>
    <property type="evidence" value="ECO:0007669"/>
    <property type="project" value="UniProtKB-KW"/>
</dbReference>
<reference evidence="3" key="1">
    <citation type="submission" date="2023-06" db="EMBL/GenBank/DDBJ databases">
        <title>Genomic analysis of the entomopathogenic nematode Steinernema hermaphroditum.</title>
        <authorList>
            <person name="Schwarz E.M."/>
            <person name="Heppert J.K."/>
            <person name="Baniya A."/>
            <person name="Schwartz H.T."/>
            <person name="Tan C.-H."/>
            <person name="Antoshechkin I."/>
            <person name="Sternberg P.W."/>
            <person name="Goodrich-Blair H."/>
            <person name="Dillman A.R."/>
        </authorList>
    </citation>
    <scope>NUCLEOTIDE SEQUENCE</scope>
    <source>
        <strain evidence="3">PS9179</strain>
        <tissue evidence="3">Whole animal</tissue>
    </source>
</reference>
<keyword evidence="1" id="KW-0234">DNA repair</keyword>
<evidence type="ECO:0000313" key="4">
    <source>
        <dbReference type="Proteomes" id="UP001175271"/>
    </source>
</evidence>
<dbReference type="GO" id="GO:0000723">
    <property type="term" value="P:telomere maintenance"/>
    <property type="evidence" value="ECO:0007669"/>
    <property type="project" value="InterPro"/>
</dbReference>
<dbReference type="InterPro" id="IPR017946">
    <property type="entry name" value="PLC-like_Pdiesterase_TIM-brl"/>
</dbReference>
<dbReference type="Pfam" id="PF05970">
    <property type="entry name" value="PIF1"/>
    <property type="match status" value="1"/>
</dbReference>
<dbReference type="PANTHER" id="PTHR10492">
    <property type="match status" value="1"/>
</dbReference>
<gene>
    <name evidence="3" type="ORF">QR680_013131</name>
</gene>
<dbReference type="EC" id="5.6.2.3" evidence="1"/>
<sequence>MGCHPQPADCYNKFKADMYRPNIFQSIQNANVIRINHLDRLLQRFGRSLKEFRVNVDKYFTQRISYYDNLADNDGQKEKETNDKLNDDQKSIVDTIQTAVENRRDQQCLFELTGSGGKTFTVNTLIKRLIGNTKKVIVCASTGMAATLLISGKTVHSAFKVAPNRPVPNYSANSEQGQKIAEADIIIWDEVTMSHRKLIDSIEQHCRDILPYDDPMKYRPFGGKVVLMSGDWKQLLPVVEGSTSPIEHLRASFKYSAHYDDFQKLHLTRNMRIGDAEANYRKYTEKVGTGYYELNDDGEYVRKRFVPIHKNNHFVEDAADLIEYIFPQELLDDSEQIDTLGGRAILAAHNENVDRINTEVLHRLQGESKIYEAIDEPTVDFSPLGRPVFENEPAVWISAHNEVEDPYSEVAPIPSPATLRTAESPSHTAELDGARWMQSLPTDLQKAPLNTLTIPGSHNSGTFFLDPQQPISADKSQLFQIFASALPRRRIRSWAVCQNVSIYEQLLLGVRYFDLRIARTGMKDPFRIVHGLWGPTLHTLLADVKLFLDEYPYEVVLLDYNHLYRVDSETAFDELVKLTCNILGEERVYRKLKERLPGELSLEWMAARGFRVVVFAEPVLGASELVLQTGAGIESPWANTPCTRRLFQFLEKTHRRPDDRGGRFHVTQAILTPKLKSFARGVFCSLEKQLATRCTAETVLWLQENVGRLGGFNVVMADFVEKEHFCAEVVALNSKK</sequence>
<protein>
    <recommendedName>
        <fullName evidence="1">ATP-dependent DNA helicase</fullName>
        <ecNumber evidence="1">5.6.2.3</ecNumber>
    </recommendedName>
</protein>
<dbReference type="Proteomes" id="UP001175271">
    <property type="component" value="Unassembled WGS sequence"/>
</dbReference>
<dbReference type="GO" id="GO:0006629">
    <property type="term" value="P:lipid metabolic process"/>
    <property type="evidence" value="ECO:0007669"/>
    <property type="project" value="InterPro"/>
</dbReference>
<evidence type="ECO:0000256" key="1">
    <source>
        <dbReference type="RuleBase" id="RU363044"/>
    </source>
</evidence>
<dbReference type="SUPFAM" id="SSF52540">
    <property type="entry name" value="P-loop containing nucleoside triphosphate hydrolases"/>
    <property type="match status" value="2"/>
</dbReference>
<dbReference type="GO" id="GO:0008081">
    <property type="term" value="F:phosphoric diester hydrolase activity"/>
    <property type="evidence" value="ECO:0007669"/>
    <property type="project" value="InterPro"/>
</dbReference>
<dbReference type="SUPFAM" id="SSF51695">
    <property type="entry name" value="PLC-like phosphodiesterases"/>
    <property type="match status" value="1"/>
</dbReference>
<comment type="similarity">
    <text evidence="1">Belongs to the helicase family.</text>
</comment>
<keyword evidence="1" id="KW-0233">DNA recombination</keyword>
<accession>A0AA39I7A5</accession>
<keyword evidence="1" id="KW-0547">Nucleotide-binding</keyword>
<dbReference type="AlphaFoldDB" id="A0AA39I7A5"/>
<keyword evidence="4" id="KW-1185">Reference proteome</keyword>
<dbReference type="PANTHER" id="PTHR10492:SF57">
    <property type="entry name" value="ATP-DEPENDENT DNA HELICASE"/>
    <property type="match status" value="1"/>
</dbReference>
<dbReference type="Gene3D" id="3.20.20.190">
    <property type="entry name" value="Phosphatidylinositol (PI) phosphodiesterase"/>
    <property type="match status" value="1"/>
</dbReference>
<comment type="cofactor">
    <cofactor evidence="1">
        <name>Mg(2+)</name>
        <dbReference type="ChEBI" id="CHEBI:18420"/>
    </cofactor>
</comment>
<name>A0AA39I7A5_9BILA</name>
<proteinExistence type="inferred from homology"/>
<dbReference type="GO" id="GO:0006281">
    <property type="term" value="P:DNA repair"/>
    <property type="evidence" value="ECO:0007669"/>
    <property type="project" value="UniProtKB-KW"/>
</dbReference>
<dbReference type="Gene3D" id="3.40.50.300">
    <property type="entry name" value="P-loop containing nucleotide triphosphate hydrolases"/>
    <property type="match status" value="1"/>
</dbReference>
<comment type="caution">
    <text evidence="3">The sequence shown here is derived from an EMBL/GenBank/DDBJ whole genome shotgun (WGS) entry which is preliminary data.</text>
</comment>